<dbReference type="SUPFAM" id="SSF103025">
    <property type="entry name" value="Folate-binding domain"/>
    <property type="match status" value="1"/>
</dbReference>
<comment type="caution">
    <text evidence="1">The sequence shown here is derived from an EMBL/GenBank/DDBJ whole genome shotgun (WGS) entry which is preliminary data.</text>
</comment>
<evidence type="ECO:0000313" key="2">
    <source>
        <dbReference type="Proteomes" id="UP001184150"/>
    </source>
</evidence>
<dbReference type="EMBL" id="JAVDRD010000005">
    <property type="protein sequence ID" value="MDR6511417.1"/>
    <property type="molecule type" value="Genomic_DNA"/>
</dbReference>
<dbReference type="EC" id="1.5.3.1" evidence="1"/>
<gene>
    <name evidence="1" type="ORF">J2792_002289</name>
</gene>
<protein>
    <submittedName>
        <fullName evidence="1">Sarcosine oxidase subunit gamma</fullName>
        <ecNumber evidence="1">1.5.3.1</ecNumber>
    </submittedName>
</protein>
<keyword evidence="2" id="KW-1185">Reference proteome</keyword>
<dbReference type="RefSeq" id="WP_309805288.1">
    <property type="nucleotide sequence ID" value="NZ_JAVDRD010000005.1"/>
</dbReference>
<reference evidence="1 2" key="1">
    <citation type="submission" date="2023-07" db="EMBL/GenBank/DDBJ databases">
        <title>Sorghum-associated microbial communities from plants grown in Nebraska, USA.</title>
        <authorList>
            <person name="Schachtman D."/>
        </authorList>
    </citation>
    <scope>NUCLEOTIDE SEQUENCE [LARGE SCALE GENOMIC DNA]</scope>
    <source>
        <strain evidence="1 2">DS1027</strain>
    </source>
</reference>
<dbReference type="GO" id="GO:0008115">
    <property type="term" value="F:sarcosine oxidase activity"/>
    <property type="evidence" value="ECO:0007669"/>
    <property type="project" value="UniProtKB-EC"/>
</dbReference>
<name>A0ABU1MNB5_9SPHN</name>
<evidence type="ECO:0000313" key="1">
    <source>
        <dbReference type="EMBL" id="MDR6511417.1"/>
    </source>
</evidence>
<dbReference type="Gene3D" id="3.30.70.1520">
    <property type="entry name" value="Heterotetrameric sarcosine oxidase"/>
    <property type="match status" value="1"/>
</dbReference>
<keyword evidence="1" id="KW-0560">Oxidoreductase</keyword>
<sequence>MSDVLAIPALAVAGTDLALEAQAVTASGVALTLEAPASRWSLRARTAQALSGVIGRAVPARIGETLDGIACLGPDEWMADLPAGTALPDGAGQPVSVVDISARGVVIRVEGAGAATVLSSGCPLDLDRFAVGRATRTVFETVEVILWRESATVFRVFVWRSFAPWLWHALKAAERG</sequence>
<organism evidence="1 2">
    <name type="scientific">Novosphingobium capsulatum</name>
    <dbReference type="NCBI Taxonomy" id="13688"/>
    <lineage>
        <taxon>Bacteria</taxon>
        <taxon>Pseudomonadati</taxon>
        <taxon>Pseudomonadota</taxon>
        <taxon>Alphaproteobacteria</taxon>
        <taxon>Sphingomonadales</taxon>
        <taxon>Sphingomonadaceae</taxon>
        <taxon>Novosphingobium</taxon>
    </lineage>
</organism>
<dbReference type="InterPro" id="IPR027266">
    <property type="entry name" value="TrmE/GcvT-like"/>
</dbReference>
<dbReference type="Proteomes" id="UP001184150">
    <property type="component" value="Unassembled WGS sequence"/>
</dbReference>
<proteinExistence type="predicted"/>
<dbReference type="Gene3D" id="3.30.1360.120">
    <property type="entry name" value="Probable tRNA modification gtpase trme, domain 1"/>
    <property type="match status" value="1"/>
</dbReference>
<accession>A0ABU1MNB5</accession>